<organism evidence="1 2">
    <name type="scientific">Streptomyces roseochromogenus subsp. oscitans DS 12.976</name>
    <dbReference type="NCBI Taxonomy" id="1352936"/>
    <lineage>
        <taxon>Bacteria</taxon>
        <taxon>Bacillati</taxon>
        <taxon>Actinomycetota</taxon>
        <taxon>Actinomycetes</taxon>
        <taxon>Kitasatosporales</taxon>
        <taxon>Streptomycetaceae</taxon>
        <taxon>Streptomyces</taxon>
    </lineage>
</organism>
<dbReference type="RefSeq" id="WP_023545210.1">
    <property type="nucleotide sequence ID" value="NZ_CM002285.1"/>
</dbReference>
<gene>
    <name evidence="1" type="ORF">M878_06060</name>
</gene>
<evidence type="ECO:0000313" key="1">
    <source>
        <dbReference type="EMBL" id="EST35382.1"/>
    </source>
</evidence>
<dbReference type="HOGENOM" id="CLU_3189711_0_0_11"/>
<dbReference type="AlphaFoldDB" id="V6KTB6"/>
<dbReference type="EMBL" id="AWQX01000054">
    <property type="protein sequence ID" value="EST35382.1"/>
    <property type="molecule type" value="Genomic_DNA"/>
</dbReference>
<name>V6KTB6_STRRC</name>
<evidence type="ECO:0000313" key="2">
    <source>
        <dbReference type="Proteomes" id="UP000017984"/>
    </source>
</evidence>
<protein>
    <submittedName>
        <fullName evidence="1">Uncharacterized protein</fullName>
    </submittedName>
</protein>
<proteinExistence type="predicted"/>
<comment type="caution">
    <text evidence="1">The sequence shown here is derived from an EMBL/GenBank/DDBJ whole genome shotgun (WGS) entry which is preliminary data.</text>
</comment>
<keyword evidence="2" id="KW-1185">Reference proteome</keyword>
<dbReference type="Proteomes" id="UP000017984">
    <property type="component" value="Chromosome"/>
</dbReference>
<accession>V6KTB6</accession>
<sequence>MRTHTVRTVFTASGAADRPVPAMALAAGGRTLASVRSTSDGRAAEI</sequence>
<reference evidence="1 2" key="1">
    <citation type="journal article" date="2014" name="Genome Announc.">
        <title>Draft Genome Sequence of Streptomyces roseochromogenes subsp. oscitans DS 12.976, Producer of the Aminocoumarin Antibiotic Clorobiocin.</title>
        <authorList>
            <person name="Ruckert C."/>
            <person name="Kalinowski J."/>
            <person name="Heide L."/>
            <person name="Apel A.K."/>
        </authorList>
    </citation>
    <scope>NUCLEOTIDE SEQUENCE [LARGE SCALE GENOMIC DNA]</scope>
    <source>
        <strain evidence="1 2">DS 12.976</strain>
    </source>
</reference>